<name>A0A5C4J208_9ACTN</name>
<keyword evidence="2" id="KW-1185">Reference proteome</keyword>
<comment type="caution">
    <text evidence="1">The sequence shown here is derived from an EMBL/GenBank/DDBJ whole genome shotgun (WGS) entry which is preliminary data.</text>
</comment>
<organism evidence="1 2">
    <name type="scientific">Actinomadura soli</name>
    <dbReference type="NCBI Taxonomy" id="2508997"/>
    <lineage>
        <taxon>Bacteria</taxon>
        <taxon>Bacillati</taxon>
        <taxon>Actinomycetota</taxon>
        <taxon>Actinomycetes</taxon>
        <taxon>Streptosporangiales</taxon>
        <taxon>Thermomonosporaceae</taxon>
        <taxon>Actinomadura</taxon>
    </lineage>
</organism>
<gene>
    <name evidence="1" type="ORF">ETD83_33945</name>
</gene>
<evidence type="ECO:0000313" key="1">
    <source>
        <dbReference type="EMBL" id="TMQ90770.1"/>
    </source>
</evidence>
<dbReference type="AlphaFoldDB" id="A0A5C4J208"/>
<accession>A0A5C4J208</accession>
<dbReference type="Proteomes" id="UP000309174">
    <property type="component" value="Unassembled WGS sequence"/>
</dbReference>
<dbReference type="RefSeq" id="WP_138649301.1">
    <property type="nucleotide sequence ID" value="NZ_VCKW01000262.1"/>
</dbReference>
<reference evidence="1 2" key="1">
    <citation type="submission" date="2019-05" db="EMBL/GenBank/DDBJ databases">
        <title>Draft genome sequence of Actinomadura sp. 14C53.</title>
        <authorList>
            <person name="Saricaoglu S."/>
            <person name="Isik K."/>
        </authorList>
    </citation>
    <scope>NUCLEOTIDE SEQUENCE [LARGE SCALE GENOMIC DNA]</scope>
    <source>
        <strain evidence="1 2">14C53</strain>
    </source>
</reference>
<sequence length="288" mass="30837">MRANLESAYRGLGPAAARLFRLLGLHPGDDIGLAAVAALADVPEAEARELLETLTARGLAAASIEGRFSLPGPLRGYARELAEREETAAGRDAALRRVLDHYLAATATGGRGTASGEKELEAEGLALLERERWAEAAETLQDSLRSAEDDGDPHTILMARHNLARALIMTEDLDRAIDLLGPLPDEFAALPEPDDHHRARALASLGEAYLRARRPVAATNFFGQALEIMRRLDAVGQQAVMFVHIADAARQRGDHAAEGAALDRAVELYESIPSPEAAPLAARRAALD</sequence>
<evidence type="ECO:0000313" key="2">
    <source>
        <dbReference type="Proteomes" id="UP000309174"/>
    </source>
</evidence>
<protein>
    <submittedName>
        <fullName evidence="1">Tetratricopeptide repeat protein</fullName>
    </submittedName>
</protein>
<dbReference type="SUPFAM" id="SSF48452">
    <property type="entry name" value="TPR-like"/>
    <property type="match status" value="1"/>
</dbReference>
<dbReference type="OrthoDB" id="3680669at2"/>
<dbReference type="EMBL" id="VCKW01000262">
    <property type="protein sequence ID" value="TMQ90770.1"/>
    <property type="molecule type" value="Genomic_DNA"/>
</dbReference>
<dbReference type="InterPro" id="IPR011990">
    <property type="entry name" value="TPR-like_helical_dom_sf"/>
</dbReference>
<dbReference type="Gene3D" id="1.25.40.10">
    <property type="entry name" value="Tetratricopeptide repeat domain"/>
    <property type="match status" value="1"/>
</dbReference>
<proteinExistence type="predicted"/>